<evidence type="ECO:0000313" key="5">
    <source>
        <dbReference type="EMBL" id="ONF96194.1"/>
    </source>
</evidence>
<dbReference type="Pfam" id="PF13229">
    <property type="entry name" value="Beta_helix"/>
    <property type="match status" value="1"/>
</dbReference>
<gene>
    <name evidence="5" type="primary">cya</name>
    <name evidence="5" type="ORF">SPHI_14230</name>
</gene>
<dbReference type="PROSITE" id="PS00330">
    <property type="entry name" value="HEMOLYSIN_CALCIUM"/>
    <property type="match status" value="2"/>
</dbReference>
<comment type="function">
    <text evidence="1">Converts beta-D-mannuronic acid (M) to alpha-L-guluronic acid (G), producing a polymer with gel-forming capacity, required for the formation of the cyst coat.</text>
</comment>
<dbReference type="InterPro" id="IPR050557">
    <property type="entry name" value="RTX_toxin/Mannuronan_C5-epim"/>
</dbReference>
<evidence type="ECO:0000256" key="2">
    <source>
        <dbReference type="ARBA" id="ARBA00004613"/>
    </source>
</evidence>
<accession>A0A1V2EVL1</accession>
<dbReference type="Pfam" id="PF00353">
    <property type="entry name" value="HemolysinCabind"/>
    <property type="match status" value="3"/>
</dbReference>
<dbReference type="InterPro" id="IPR018511">
    <property type="entry name" value="Hemolysin-typ_Ca-bd_CS"/>
</dbReference>
<name>A0A1V2EVL1_9SPHN</name>
<evidence type="ECO:0000259" key="4">
    <source>
        <dbReference type="Pfam" id="PF13229"/>
    </source>
</evidence>
<reference evidence="5 6" key="1">
    <citation type="submission" date="2016-11" db="EMBL/GenBank/DDBJ databases">
        <title>Genome sequence of Sphingomonas jeddahensis G39.</title>
        <authorList>
            <person name="Poehlein A."/>
            <person name="Wuebbeler J.H."/>
            <person name="Steinbuechel A."/>
            <person name="Daniel R."/>
        </authorList>
    </citation>
    <scope>NUCLEOTIDE SEQUENCE [LARGE SCALE GENOMIC DNA]</scope>
    <source>
        <strain evidence="5 6">G39</strain>
    </source>
</reference>
<dbReference type="InterPro" id="IPR001343">
    <property type="entry name" value="Hemolysn_Ca-bd"/>
</dbReference>
<sequence length="648" mass="67913">MAIINVSTAAELMAAAFRARAGDTIALAPGSYDKITLRDITFEGGVTIASADPGRPAELTGLKAIAVENITFRGVVLADKDARTPYDFEVKNAANVTFDQITVRGQDGDGGYASNSFMIRSSRDVAITNSEITHMRYGINMLDSVGVTVKGNYFHDMRADGFHGGGLSDVLIADNYFTNFNPAKGDHPDAIQFWTSNQTRSAENITVTGNVIHRGEGAAIQGIFMGDETDRLPYKNVTIADNLVVGGMYNGIHVERAHGLSVTNNTVAGYLDQPSWIRIAAPGKIEGNIAQLYMINGKTVAAPNGNATTPAIYDQGRAFVEDWLAANPEWVKFAKQSPVLSDAVNDLIALADQAPPPVPVTTITGHDGADRLTAAAIGDSILLAGRGNDQLTGGKGQTRMEGGAGDDIYFVNSAHDTVIEQRGQGTDIVYASIDYTLPDHVETLRLAGSDLTATGNALNNRMVGTAGRDRISGGAGDDSIQGMDGNDTLYGDDGNDNLNGGAGDDLLFGGSGKDVLIGAAGRDEIWGDAGNDTIEGGAGNDRMAGGDGSDLFLFRGESIGDRDVITDFSMAERDKIGLSLIDADANTARNDAFRFIGTAAFSGHAGELRAIHGADGMLVSADVTGDGVADITITLTGLDYLNAGAFIL</sequence>
<dbReference type="GO" id="GO:0005509">
    <property type="term" value="F:calcium ion binding"/>
    <property type="evidence" value="ECO:0007669"/>
    <property type="project" value="InterPro"/>
</dbReference>
<keyword evidence="3" id="KW-0964">Secreted</keyword>
<dbReference type="AlphaFoldDB" id="A0A1V2EVL1"/>
<dbReference type="SUPFAM" id="SSF51126">
    <property type="entry name" value="Pectin lyase-like"/>
    <property type="match status" value="1"/>
</dbReference>
<dbReference type="Gene3D" id="2.160.20.10">
    <property type="entry name" value="Single-stranded right-handed beta-helix, Pectin lyase-like"/>
    <property type="match status" value="1"/>
</dbReference>
<dbReference type="Proteomes" id="UP000188729">
    <property type="component" value="Unassembled WGS sequence"/>
</dbReference>
<dbReference type="PANTHER" id="PTHR38340">
    <property type="entry name" value="S-LAYER PROTEIN"/>
    <property type="match status" value="1"/>
</dbReference>
<evidence type="ECO:0000256" key="1">
    <source>
        <dbReference type="ARBA" id="ARBA00002822"/>
    </source>
</evidence>
<proteinExistence type="predicted"/>
<dbReference type="Gene3D" id="2.150.10.10">
    <property type="entry name" value="Serralysin-like metalloprotease, C-terminal"/>
    <property type="match status" value="3"/>
</dbReference>
<dbReference type="SMART" id="SM00710">
    <property type="entry name" value="PbH1"/>
    <property type="match status" value="6"/>
</dbReference>
<protein>
    <submittedName>
        <fullName evidence="5">Bifunctional hemolysin/adenylate cyclase</fullName>
    </submittedName>
</protein>
<dbReference type="InterPro" id="IPR011050">
    <property type="entry name" value="Pectin_lyase_fold/virulence"/>
</dbReference>
<dbReference type="STRING" id="1915074.SPHI_14230"/>
<keyword evidence="6" id="KW-1185">Reference proteome</keyword>
<dbReference type="InterPro" id="IPR011049">
    <property type="entry name" value="Serralysin-like_metalloprot_C"/>
</dbReference>
<dbReference type="InterPro" id="IPR012334">
    <property type="entry name" value="Pectin_lyas_fold"/>
</dbReference>
<feature type="domain" description="Right handed beta helix" evidence="4">
    <location>
        <begin position="90"/>
        <end position="267"/>
    </location>
</feature>
<dbReference type="RefSeq" id="WP_076744199.1">
    <property type="nucleotide sequence ID" value="NZ_MPSB01000005.1"/>
</dbReference>
<dbReference type="InterPro" id="IPR006626">
    <property type="entry name" value="PbH1"/>
</dbReference>
<evidence type="ECO:0000256" key="3">
    <source>
        <dbReference type="ARBA" id="ARBA00022525"/>
    </source>
</evidence>
<dbReference type="SUPFAM" id="SSF51120">
    <property type="entry name" value="beta-Roll"/>
    <property type="match status" value="2"/>
</dbReference>
<dbReference type="PANTHER" id="PTHR38340:SF1">
    <property type="entry name" value="S-LAYER PROTEIN"/>
    <property type="match status" value="1"/>
</dbReference>
<evidence type="ECO:0000313" key="6">
    <source>
        <dbReference type="Proteomes" id="UP000188729"/>
    </source>
</evidence>
<comment type="subcellular location">
    <subcellularLocation>
        <location evidence="2">Secreted</location>
    </subcellularLocation>
</comment>
<dbReference type="EMBL" id="MPSB01000005">
    <property type="protein sequence ID" value="ONF96194.1"/>
    <property type="molecule type" value="Genomic_DNA"/>
</dbReference>
<dbReference type="InterPro" id="IPR039448">
    <property type="entry name" value="Beta_helix"/>
</dbReference>
<dbReference type="GO" id="GO:0005576">
    <property type="term" value="C:extracellular region"/>
    <property type="evidence" value="ECO:0007669"/>
    <property type="project" value="UniProtKB-SubCell"/>
</dbReference>
<comment type="caution">
    <text evidence="5">The sequence shown here is derived from an EMBL/GenBank/DDBJ whole genome shotgun (WGS) entry which is preliminary data.</text>
</comment>
<dbReference type="PRINTS" id="PR00313">
    <property type="entry name" value="CABNDNGRPT"/>
</dbReference>
<dbReference type="OrthoDB" id="6769681at2"/>
<organism evidence="5 6">
    <name type="scientific">Sphingomonas jeddahensis</name>
    <dbReference type="NCBI Taxonomy" id="1915074"/>
    <lineage>
        <taxon>Bacteria</taxon>
        <taxon>Pseudomonadati</taxon>
        <taxon>Pseudomonadota</taxon>
        <taxon>Alphaproteobacteria</taxon>
        <taxon>Sphingomonadales</taxon>
        <taxon>Sphingomonadaceae</taxon>
        <taxon>Sphingomonas</taxon>
    </lineage>
</organism>